<proteinExistence type="inferred from homology"/>
<feature type="compositionally biased region" description="Basic and acidic residues" evidence="3">
    <location>
        <begin position="676"/>
        <end position="685"/>
    </location>
</feature>
<comment type="caution">
    <text evidence="4">The sequence shown here is derived from an EMBL/GenBank/DDBJ whole genome shotgun (WGS) entry which is preliminary data.</text>
</comment>
<dbReference type="PANTHER" id="PTHR12902">
    <property type="entry name" value="WASP-1"/>
    <property type="match status" value="1"/>
</dbReference>
<feature type="compositionally biased region" description="Basic and acidic residues" evidence="3">
    <location>
        <begin position="1121"/>
        <end position="1131"/>
    </location>
</feature>
<evidence type="ECO:0000256" key="3">
    <source>
        <dbReference type="SAM" id="MobiDB-lite"/>
    </source>
</evidence>
<feature type="compositionally biased region" description="Basic and acidic residues" evidence="3">
    <location>
        <begin position="1104"/>
        <end position="1114"/>
    </location>
</feature>
<gene>
    <name evidence="4" type="ORF">CKAN_02571700</name>
</gene>
<evidence type="ECO:0000256" key="1">
    <source>
        <dbReference type="ARBA" id="ARBA00006993"/>
    </source>
</evidence>
<feature type="region of interest" description="Disordered" evidence="3">
    <location>
        <begin position="579"/>
        <end position="599"/>
    </location>
</feature>
<evidence type="ECO:0000313" key="4">
    <source>
        <dbReference type="EMBL" id="RWR96335.1"/>
    </source>
</evidence>
<keyword evidence="5" id="KW-1185">Reference proteome</keyword>
<dbReference type="Gene3D" id="6.10.280.150">
    <property type="match status" value="2"/>
</dbReference>
<comment type="similarity">
    <text evidence="1 2">Belongs to the SCAR/WAVE family.</text>
</comment>
<comment type="subcellular location">
    <subcellularLocation>
        <location evidence="2">Cytoplasm</location>
        <location evidence="2">Cytoskeleton</location>
    </subcellularLocation>
</comment>
<feature type="region of interest" description="Disordered" evidence="3">
    <location>
        <begin position="628"/>
        <end position="696"/>
    </location>
</feature>
<keyword evidence="2" id="KW-0963">Cytoplasm</keyword>
<dbReference type="OrthoDB" id="753427at2759"/>
<dbReference type="GO" id="GO:0003779">
    <property type="term" value="F:actin binding"/>
    <property type="evidence" value="ECO:0007669"/>
    <property type="project" value="UniProtKB-UniRule"/>
</dbReference>
<feature type="region of interest" description="Disordered" evidence="3">
    <location>
        <begin position="340"/>
        <end position="359"/>
    </location>
</feature>
<dbReference type="GO" id="GO:0005856">
    <property type="term" value="C:cytoskeleton"/>
    <property type="evidence" value="ECO:0007669"/>
    <property type="project" value="UniProtKB-SubCell"/>
</dbReference>
<feature type="compositionally biased region" description="Basic and acidic residues" evidence="3">
    <location>
        <begin position="1085"/>
        <end position="1097"/>
    </location>
</feature>
<feature type="compositionally biased region" description="Polar residues" evidence="3">
    <location>
        <begin position="663"/>
        <end position="675"/>
    </location>
</feature>
<accession>A0A3S3NXF0</accession>
<dbReference type="InterPro" id="IPR028288">
    <property type="entry name" value="SCAR/WAVE_fam"/>
</dbReference>
<dbReference type="AlphaFoldDB" id="A0A3S3NXF0"/>
<feature type="compositionally biased region" description="Polar residues" evidence="3">
    <location>
        <begin position="800"/>
        <end position="821"/>
    </location>
</feature>
<feature type="compositionally biased region" description="Basic residues" evidence="3">
    <location>
        <begin position="189"/>
        <end position="198"/>
    </location>
</feature>
<name>A0A3S3NXF0_9MAGN</name>
<comment type="function">
    <text evidence="2">Involved in regulation of actin and microtubule organization. Part of a WAVE complex that activates the Arp2/3 complex.</text>
</comment>
<evidence type="ECO:0000256" key="2">
    <source>
        <dbReference type="RuleBase" id="RU367034"/>
    </source>
</evidence>
<keyword evidence="2" id="KW-0009">Actin-binding</keyword>
<feature type="region of interest" description="Disordered" evidence="3">
    <location>
        <begin position="229"/>
        <end position="256"/>
    </location>
</feature>
<feature type="compositionally biased region" description="Basic and acidic residues" evidence="3">
    <location>
        <begin position="175"/>
        <end position="188"/>
    </location>
</feature>
<feature type="compositionally biased region" description="Polar residues" evidence="3">
    <location>
        <begin position="628"/>
        <end position="639"/>
    </location>
</feature>
<feature type="region of interest" description="Disordered" evidence="3">
    <location>
        <begin position="1084"/>
        <end position="1159"/>
    </location>
</feature>
<feature type="region of interest" description="Disordered" evidence="3">
    <location>
        <begin position="172"/>
        <end position="206"/>
    </location>
</feature>
<feature type="region of interest" description="Disordered" evidence="3">
    <location>
        <begin position="980"/>
        <end position="1010"/>
    </location>
</feature>
<dbReference type="Proteomes" id="UP000283530">
    <property type="component" value="Unassembled WGS sequence"/>
</dbReference>
<feature type="compositionally biased region" description="Polar residues" evidence="3">
    <location>
        <begin position="686"/>
        <end position="696"/>
    </location>
</feature>
<protein>
    <recommendedName>
        <fullName evidence="2">Protein SCAR</fullName>
    </recommendedName>
    <alternativeName>
        <fullName evidence="2">Protein WAVE</fullName>
    </alternativeName>
</protein>
<feature type="region of interest" description="Disordered" evidence="3">
    <location>
        <begin position="767"/>
        <end position="826"/>
    </location>
</feature>
<feature type="compositionally biased region" description="Basic and acidic residues" evidence="3">
    <location>
        <begin position="780"/>
        <end position="790"/>
    </location>
</feature>
<dbReference type="PANTHER" id="PTHR12902:SF33">
    <property type="entry name" value="PROTEIN SCAR3"/>
    <property type="match status" value="1"/>
</dbReference>
<evidence type="ECO:0000313" key="5">
    <source>
        <dbReference type="Proteomes" id="UP000283530"/>
    </source>
</evidence>
<dbReference type="Gene3D" id="1.20.5.340">
    <property type="match status" value="1"/>
</dbReference>
<keyword evidence="2" id="KW-0206">Cytoskeleton</keyword>
<dbReference type="GO" id="GO:0030036">
    <property type="term" value="P:actin cytoskeleton organization"/>
    <property type="evidence" value="ECO:0007669"/>
    <property type="project" value="UniProtKB-UniRule"/>
</dbReference>
<reference evidence="4 5" key="1">
    <citation type="journal article" date="2019" name="Nat. Plants">
        <title>Stout camphor tree genome fills gaps in understanding of flowering plant genome evolution.</title>
        <authorList>
            <person name="Chaw S.M."/>
            <person name="Liu Y.C."/>
            <person name="Wu Y.W."/>
            <person name="Wang H.Y."/>
            <person name="Lin C.I."/>
            <person name="Wu C.S."/>
            <person name="Ke H.M."/>
            <person name="Chang L.Y."/>
            <person name="Hsu C.Y."/>
            <person name="Yang H.T."/>
            <person name="Sudianto E."/>
            <person name="Hsu M.H."/>
            <person name="Wu K.P."/>
            <person name="Wang L.N."/>
            <person name="Leebens-Mack J.H."/>
            <person name="Tsai I.J."/>
        </authorList>
    </citation>
    <scope>NUCLEOTIDE SEQUENCE [LARGE SCALE GENOMIC DNA]</scope>
    <source>
        <strain evidence="5">cv. Chaw 1501</strain>
        <tissue evidence="4">Young leaves</tissue>
    </source>
</reference>
<dbReference type="STRING" id="337451.A0A3S3NXF0"/>
<dbReference type="GO" id="GO:2000601">
    <property type="term" value="P:positive regulation of Arp2/3 complex-mediated actin nucleation"/>
    <property type="evidence" value="ECO:0007669"/>
    <property type="project" value="TreeGrafter"/>
</dbReference>
<dbReference type="GO" id="GO:0071933">
    <property type="term" value="F:Arp2/3 complex binding"/>
    <property type="evidence" value="ECO:0007669"/>
    <property type="project" value="TreeGrafter"/>
</dbReference>
<feature type="compositionally biased region" description="Polar residues" evidence="3">
    <location>
        <begin position="232"/>
        <end position="251"/>
    </location>
</feature>
<dbReference type="GO" id="GO:0034237">
    <property type="term" value="F:protein kinase A regulatory subunit binding"/>
    <property type="evidence" value="ECO:0007669"/>
    <property type="project" value="TreeGrafter"/>
</dbReference>
<sequence length="1186" mass="130686">MPLIRFQVRNEFRLGDAELHRGASKEEPKAILDGVAVAGLVGILRQLGDLAEFAADVFHDLHENIMATAARSHRTISRVQRIEAALPSLEKSVLAQTSHIHFAYTAGSDWHADIQTEQTHLLHSDLPPFIMDSYEECRGPPRLSVLDKFDGAGAGACLRRYSDPSYFKTAWASSEQEKLEKTEGDKRASKGKKKGSRRRSGELRHAVSISQRYSRLEFVSPDTDERSFAADSVSTSNMRSKSNLSNQSLSFDSEPGSNYAERVLDVSSVGAEELEHSKSSTSKLETWYSDAHTPIVPDGQSLKGADDDLRYRSLQERAECGTSSVTWDEKTEIVRPISPQVESVSQGGEQAPESMPVSLDQSTVSLDQSKLEEEATSFANVDQDDIVFEVENIPQTFSSGKQYEELTSETDNYMDALNNIESEIETDSECQTKRELELQFDFKNKVVEPEAGGTDEVAPQISESYDVESSVATYSLLSKEMDPNSTSVFSESSTHAQPHQVGIMASTLDCSVSSSLYEDVSRLNGFESVNDHLPTESGISNSHGDKIMDDSCIFQESPKNSDIPSVQFWTNGGLLGLEPSKPPDFASQNSVPGTSTGTGTGTCNLSHHAVLPKLHHDAVQESTTLVKSFEQTEQNSTTQAKREQSPDDVSLSDFHNLPPDQFSGRTCTSVQPEHSTFQHDKRDENMSANQNSSVSITAVSETQRENLEDLPPSSISSHTDGVELPAISNTMVQANEVSQNNIALPSGLSGLTQRFLLNGLGRKTSLVHGHSDLPEPTSNDPKESQIEQKKWQSGIAAQASHGSSPKEQPPLGSSENLTSSPPLEHMKISFHPFNGMETSKLKLEFPNGHQFFHESDQDMFPSFQLLPETVEMQDMDSESDDDTFYRSSLYPSDDLLSLRSESSSENWESTEIAGSKDDDIYDALRQVPSAASISGSFGLEGMSYQSTHLEYEFIRSNAENGIGSLESGPLPDLLSFDVVNSESSGHQGDSEPRDLLDSALQHPNQLPPPPPLPPVQWRMMRHGFAFAEDKQQMISEGDRQLNDLQVEMSDTAQFKLLRPRKPHISDADGQPNDLRVQAVVASFELKQDQPNKTHNEEVTAAPNEHMRLDNRRDPNQSSNGKDLDERGDLLHQIRTKSFNLRRTAPTRSSSTASESTSNVKVSAILEKANAIRQAFTGGDDENWSDG</sequence>
<organism evidence="4 5">
    <name type="scientific">Cinnamomum micranthum f. kanehirae</name>
    <dbReference type="NCBI Taxonomy" id="337451"/>
    <lineage>
        <taxon>Eukaryota</taxon>
        <taxon>Viridiplantae</taxon>
        <taxon>Streptophyta</taxon>
        <taxon>Embryophyta</taxon>
        <taxon>Tracheophyta</taxon>
        <taxon>Spermatophyta</taxon>
        <taxon>Magnoliopsida</taxon>
        <taxon>Magnoliidae</taxon>
        <taxon>Laurales</taxon>
        <taxon>Lauraceae</taxon>
        <taxon>Cinnamomum</taxon>
    </lineage>
</organism>
<feature type="compositionally biased region" description="Low complexity" evidence="3">
    <location>
        <begin position="1141"/>
        <end position="1157"/>
    </location>
</feature>
<dbReference type="EMBL" id="QPKB01000012">
    <property type="protein sequence ID" value="RWR96335.1"/>
    <property type="molecule type" value="Genomic_DNA"/>
</dbReference>